<protein>
    <recommendedName>
        <fullName evidence="4">Secreted protein</fullName>
    </recommendedName>
</protein>
<sequence length="99" mass="11085">MLWLCVSVAFHKVVMCTWIFQFLLLPGCKHTDGSVTGMCYCIIRNDFVKSTVAKEHNDLLLCVRADCIRDPPGKPDPCEITFKTTCMCLILQADNKATG</sequence>
<dbReference type="EMBL" id="CM015727">
    <property type="protein sequence ID" value="KAF3701112.1"/>
    <property type="molecule type" value="Genomic_DNA"/>
</dbReference>
<keyword evidence="1" id="KW-0732">Signal</keyword>
<name>A0A6G1QEY0_CHAAH</name>
<reference evidence="2 3" key="1">
    <citation type="submission" date="2019-02" db="EMBL/GenBank/DDBJ databases">
        <title>Opniocepnalus argus genome.</title>
        <authorList>
            <person name="Zhou C."/>
            <person name="Xiao S."/>
        </authorList>
    </citation>
    <scope>NUCLEOTIDE SEQUENCE [LARGE SCALE GENOMIC DNA]</scope>
    <source>
        <strain evidence="2">OARG1902GOOAL</strain>
        <tissue evidence="2">Muscle</tissue>
    </source>
</reference>
<dbReference type="Proteomes" id="UP000503349">
    <property type="component" value="Chromosome 16"/>
</dbReference>
<feature type="chain" id="PRO_5026313916" description="Secreted protein" evidence="1">
    <location>
        <begin position="17"/>
        <end position="99"/>
    </location>
</feature>
<evidence type="ECO:0000313" key="2">
    <source>
        <dbReference type="EMBL" id="KAF3701112.1"/>
    </source>
</evidence>
<organism evidence="2 3">
    <name type="scientific">Channa argus</name>
    <name type="common">Northern snakehead</name>
    <name type="synonym">Ophicephalus argus</name>
    <dbReference type="NCBI Taxonomy" id="215402"/>
    <lineage>
        <taxon>Eukaryota</taxon>
        <taxon>Metazoa</taxon>
        <taxon>Chordata</taxon>
        <taxon>Craniata</taxon>
        <taxon>Vertebrata</taxon>
        <taxon>Euteleostomi</taxon>
        <taxon>Actinopterygii</taxon>
        <taxon>Neopterygii</taxon>
        <taxon>Teleostei</taxon>
        <taxon>Neoteleostei</taxon>
        <taxon>Acanthomorphata</taxon>
        <taxon>Anabantaria</taxon>
        <taxon>Anabantiformes</taxon>
        <taxon>Channoidei</taxon>
        <taxon>Channidae</taxon>
        <taxon>Channa</taxon>
    </lineage>
</organism>
<reference evidence="3" key="2">
    <citation type="submission" date="2019-02" db="EMBL/GenBank/DDBJ databases">
        <title>Opniocepnalus argus Var Kimnra genome.</title>
        <authorList>
            <person name="Zhou C."/>
            <person name="Xiao S."/>
        </authorList>
    </citation>
    <scope>NUCLEOTIDE SEQUENCE [LARGE SCALE GENOMIC DNA]</scope>
</reference>
<keyword evidence="3" id="KW-1185">Reference proteome</keyword>
<evidence type="ECO:0008006" key="4">
    <source>
        <dbReference type="Google" id="ProtNLM"/>
    </source>
</evidence>
<evidence type="ECO:0000256" key="1">
    <source>
        <dbReference type="SAM" id="SignalP"/>
    </source>
</evidence>
<proteinExistence type="predicted"/>
<accession>A0A6G1QEY0</accession>
<evidence type="ECO:0000313" key="3">
    <source>
        <dbReference type="Proteomes" id="UP000503349"/>
    </source>
</evidence>
<feature type="signal peptide" evidence="1">
    <location>
        <begin position="1"/>
        <end position="16"/>
    </location>
</feature>
<dbReference type="AlphaFoldDB" id="A0A6G1QEY0"/>
<gene>
    <name evidence="2" type="ORF">EXN66_Car016800</name>
</gene>